<dbReference type="Proteomes" id="UP000001640">
    <property type="component" value="Chromosome 1"/>
</dbReference>
<dbReference type="InterPro" id="IPR013763">
    <property type="entry name" value="Cyclin-like_dom"/>
</dbReference>
<reference evidence="9" key="1">
    <citation type="journal article" date="2011" name="Proc. Natl. Acad. Sci. U.S.A.">
        <title>Evolutionary erosion of yeast sex chromosomes by mating-type switching accidents.</title>
        <authorList>
            <person name="Gordon J.L."/>
            <person name="Armisen D."/>
            <person name="Proux-Wera E."/>
            <person name="Oheigeartaigh S.S."/>
            <person name="Byrne K.P."/>
            <person name="Wolfe K.H."/>
        </authorList>
    </citation>
    <scope>NUCLEOTIDE SEQUENCE [LARGE SCALE GENOMIC DNA]</scope>
    <source>
        <strain evidence="9">ATCC 76901 / BCRC 22586 / CBS 4309 / NBRC 1992 / NRRL Y-12630</strain>
    </source>
</reference>
<dbReference type="RefSeq" id="XP_003674100.1">
    <property type="nucleotide sequence ID" value="XM_003674052.1"/>
</dbReference>
<dbReference type="Gene3D" id="1.10.472.10">
    <property type="entry name" value="Cyclin-like"/>
    <property type="match status" value="2"/>
</dbReference>
<dbReference type="FunCoup" id="G0V8C1">
    <property type="interactions" value="532"/>
</dbReference>
<evidence type="ECO:0000256" key="3">
    <source>
        <dbReference type="ARBA" id="ARBA00023306"/>
    </source>
</evidence>
<dbReference type="GeneID" id="96901198"/>
<dbReference type="SMART" id="SM00385">
    <property type="entry name" value="CYCLIN"/>
    <property type="match status" value="2"/>
</dbReference>
<evidence type="ECO:0000256" key="5">
    <source>
        <dbReference type="SAM" id="MobiDB-lite"/>
    </source>
</evidence>
<dbReference type="InterPro" id="IPR004367">
    <property type="entry name" value="Cyclin_C-dom"/>
</dbReference>
<evidence type="ECO:0000256" key="1">
    <source>
        <dbReference type="ARBA" id="ARBA00022618"/>
    </source>
</evidence>
<dbReference type="PANTHER" id="PTHR10177">
    <property type="entry name" value="CYCLINS"/>
    <property type="match status" value="1"/>
</dbReference>
<evidence type="ECO:0000256" key="2">
    <source>
        <dbReference type="ARBA" id="ARBA00023127"/>
    </source>
</evidence>
<dbReference type="InterPro" id="IPR036915">
    <property type="entry name" value="Cyclin-like_sf"/>
</dbReference>
<dbReference type="KEGG" id="ncs:NCAS_0A11610"/>
<name>G0V8C1_NAUCA</name>
<keyword evidence="3" id="KW-0131">Cell cycle</keyword>
<dbReference type="InterPro" id="IPR006671">
    <property type="entry name" value="Cyclin_N"/>
</dbReference>
<dbReference type="EMBL" id="HE576752">
    <property type="protein sequence ID" value="CCC67719.1"/>
    <property type="molecule type" value="Genomic_DNA"/>
</dbReference>
<dbReference type="GO" id="GO:0000082">
    <property type="term" value="P:G1/S transition of mitotic cell cycle"/>
    <property type="evidence" value="ECO:0007669"/>
    <property type="project" value="EnsemblFungi"/>
</dbReference>
<keyword evidence="9" id="KW-1185">Reference proteome</keyword>
<keyword evidence="2 4" id="KW-0195">Cyclin</keyword>
<gene>
    <name evidence="8" type="primary">NCAS0A11610</name>
    <name evidence="8" type="ordered locus">NCAS_0A11610</name>
</gene>
<dbReference type="AlphaFoldDB" id="G0V8C1"/>
<dbReference type="GO" id="GO:0000307">
    <property type="term" value="C:cyclin-dependent protein kinase holoenzyme complex"/>
    <property type="evidence" value="ECO:0007669"/>
    <property type="project" value="EnsemblFungi"/>
</dbReference>
<feature type="compositionally biased region" description="Basic and acidic residues" evidence="5">
    <location>
        <begin position="1"/>
        <end position="11"/>
    </location>
</feature>
<comment type="similarity">
    <text evidence="4">Belongs to the cyclin family.</text>
</comment>
<dbReference type="GO" id="GO:0006974">
    <property type="term" value="P:DNA damage response"/>
    <property type="evidence" value="ECO:0007669"/>
    <property type="project" value="EnsemblFungi"/>
</dbReference>
<protein>
    <submittedName>
        <fullName evidence="8">Uncharacterized protein</fullName>
    </submittedName>
</protein>
<reference key="2">
    <citation type="submission" date="2011-08" db="EMBL/GenBank/DDBJ databases">
        <title>Genome sequence of Naumovozyma castellii.</title>
        <authorList>
            <person name="Gordon J.L."/>
            <person name="Armisen D."/>
            <person name="Proux-Wera E."/>
            <person name="OhEigeartaigh S.S."/>
            <person name="Byrne K.P."/>
            <person name="Wolfe K.H."/>
        </authorList>
    </citation>
    <scope>NUCLEOTIDE SEQUENCE</scope>
    <source>
        <strain>Type strain:CBS 4309</strain>
    </source>
</reference>
<dbReference type="OMA" id="KNAEMFM"/>
<dbReference type="GO" id="GO:0016538">
    <property type="term" value="F:cyclin-dependent protein serine/threonine kinase regulator activity"/>
    <property type="evidence" value="ECO:0007669"/>
    <property type="project" value="EnsemblFungi"/>
</dbReference>
<dbReference type="InParanoid" id="G0V8C1"/>
<evidence type="ECO:0000259" key="6">
    <source>
        <dbReference type="SMART" id="SM00385"/>
    </source>
</evidence>
<evidence type="ECO:0000313" key="8">
    <source>
        <dbReference type="EMBL" id="CCC67719.1"/>
    </source>
</evidence>
<feature type="compositionally biased region" description="Basic and acidic residues" evidence="5">
    <location>
        <begin position="18"/>
        <end position="31"/>
    </location>
</feature>
<dbReference type="GO" id="GO:0051301">
    <property type="term" value="P:cell division"/>
    <property type="evidence" value="ECO:0007669"/>
    <property type="project" value="UniProtKB-KW"/>
</dbReference>
<organism evidence="8 9">
    <name type="scientific">Naumovozyma castellii</name>
    <name type="common">Yeast</name>
    <name type="synonym">Saccharomyces castellii</name>
    <dbReference type="NCBI Taxonomy" id="27288"/>
    <lineage>
        <taxon>Eukaryota</taxon>
        <taxon>Fungi</taxon>
        <taxon>Dikarya</taxon>
        <taxon>Ascomycota</taxon>
        <taxon>Saccharomycotina</taxon>
        <taxon>Saccharomycetes</taxon>
        <taxon>Saccharomycetales</taxon>
        <taxon>Saccharomycetaceae</taxon>
        <taxon>Naumovozyma</taxon>
    </lineage>
</organism>
<dbReference type="FunFam" id="1.10.472.10:FF:000001">
    <property type="entry name" value="G2/mitotic-specific cyclin"/>
    <property type="match status" value="1"/>
</dbReference>
<evidence type="ECO:0000256" key="4">
    <source>
        <dbReference type="RuleBase" id="RU000383"/>
    </source>
</evidence>
<feature type="domain" description="Cyclin-like" evidence="6">
    <location>
        <begin position="176"/>
        <end position="260"/>
    </location>
</feature>
<dbReference type="Pfam" id="PF00134">
    <property type="entry name" value="Cyclin_N"/>
    <property type="match status" value="1"/>
</dbReference>
<dbReference type="InterPro" id="IPR048258">
    <property type="entry name" value="Cyclins_cyclin-box"/>
</dbReference>
<dbReference type="STRING" id="1064592.G0V8C1"/>
<dbReference type="GO" id="GO:0010696">
    <property type="term" value="P:positive regulation of mitotic spindle pole body separation"/>
    <property type="evidence" value="ECO:0007669"/>
    <property type="project" value="EnsemblFungi"/>
</dbReference>
<dbReference type="GO" id="GO:0045740">
    <property type="term" value="P:positive regulation of DNA replication"/>
    <property type="evidence" value="ECO:0007669"/>
    <property type="project" value="EnsemblFungi"/>
</dbReference>
<dbReference type="GO" id="GO:0000086">
    <property type="term" value="P:G2/M transition of mitotic cell cycle"/>
    <property type="evidence" value="ECO:0007669"/>
    <property type="project" value="EnsemblFungi"/>
</dbReference>
<dbReference type="PROSITE" id="PS00292">
    <property type="entry name" value="CYCLINS"/>
    <property type="match status" value="1"/>
</dbReference>
<dbReference type="SMART" id="SM01332">
    <property type="entry name" value="Cyclin_C"/>
    <property type="match status" value="1"/>
</dbReference>
<sequence>MPVHDQIKTGEENTEQVKSTRKEFGKVKETPRSTTRYPLNEVIVNNHLIETTRSNEVAIQKPIQRFRREESDMTYIRLKKRRVYDDRKSIETDRNQEQKVVLGRNTDNLKTNSKPEKWKDLDKAELNDISMVAEYSSSIFEYLYRRELETLPSHNYLLERSSKYHIRPSMRAILVDWLVEVHEKFQCYPETLFLSINIMDRFLSKNKVSTNKLQLLAVTSLFIAAKFEEVRLPKLADYAYITDGAASKSDIRNAEMYMLTSLNFDLGWPSPMGFLRRISKADSYHFETRNIGKFLLEVATCSHLFVSLKPSLLSCMAMYTARRITNTDDILWNETFKHYSGGIDPLHDQSFQALCRDLVKEVSHPQTKLEGLALKFKKPIFGSLFSKVHQWCDMQVSDNFSKLFTE</sequence>
<dbReference type="GO" id="GO:0006279">
    <property type="term" value="P:premeiotic DNA replication"/>
    <property type="evidence" value="ECO:0007669"/>
    <property type="project" value="EnsemblFungi"/>
</dbReference>
<dbReference type="GO" id="GO:0006355">
    <property type="term" value="P:regulation of DNA-templated transcription"/>
    <property type="evidence" value="ECO:0007669"/>
    <property type="project" value="EnsemblFungi"/>
</dbReference>
<feature type="region of interest" description="Disordered" evidence="5">
    <location>
        <begin position="1"/>
        <end position="32"/>
    </location>
</feature>
<dbReference type="InterPro" id="IPR046965">
    <property type="entry name" value="Cyclin_A/B-like"/>
</dbReference>
<keyword evidence="1" id="KW-0132">Cell division</keyword>
<proteinExistence type="inferred from homology"/>
<dbReference type="Pfam" id="PF02984">
    <property type="entry name" value="Cyclin_C"/>
    <property type="match status" value="1"/>
</dbReference>
<feature type="domain" description="Cyclin C-terminal" evidence="7">
    <location>
        <begin position="269"/>
        <end position="388"/>
    </location>
</feature>
<accession>G0V8C1</accession>
<evidence type="ECO:0000313" key="9">
    <source>
        <dbReference type="Proteomes" id="UP000001640"/>
    </source>
</evidence>
<dbReference type="InterPro" id="IPR039361">
    <property type="entry name" value="Cyclin"/>
</dbReference>
<dbReference type="PIRSF" id="PIRSF001771">
    <property type="entry name" value="Cyclin_A_B_D_E"/>
    <property type="match status" value="1"/>
</dbReference>
<dbReference type="GO" id="GO:0005634">
    <property type="term" value="C:nucleus"/>
    <property type="evidence" value="ECO:0007669"/>
    <property type="project" value="EnsemblFungi"/>
</dbReference>
<dbReference type="GO" id="GO:1901673">
    <property type="term" value="P:regulation of mitotic spindle assembly"/>
    <property type="evidence" value="ECO:0007669"/>
    <property type="project" value="EnsemblFungi"/>
</dbReference>
<dbReference type="OrthoDB" id="5590282at2759"/>
<evidence type="ECO:0000259" key="7">
    <source>
        <dbReference type="SMART" id="SM01332"/>
    </source>
</evidence>
<dbReference type="SUPFAM" id="SSF47954">
    <property type="entry name" value="Cyclin-like"/>
    <property type="match status" value="2"/>
</dbReference>
<dbReference type="eggNOG" id="KOG0653">
    <property type="taxonomic scope" value="Eukaryota"/>
</dbReference>
<dbReference type="HOGENOM" id="CLU_020695_12_4_1"/>
<feature type="domain" description="Cyclin-like" evidence="6">
    <location>
        <begin position="273"/>
        <end position="360"/>
    </location>
</feature>